<accession>A0A6A6ZYC2</accession>
<organism evidence="1 2">
    <name type="scientific">Ophiobolus disseminans</name>
    <dbReference type="NCBI Taxonomy" id="1469910"/>
    <lineage>
        <taxon>Eukaryota</taxon>
        <taxon>Fungi</taxon>
        <taxon>Dikarya</taxon>
        <taxon>Ascomycota</taxon>
        <taxon>Pezizomycotina</taxon>
        <taxon>Dothideomycetes</taxon>
        <taxon>Pleosporomycetidae</taxon>
        <taxon>Pleosporales</taxon>
        <taxon>Pleosporineae</taxon>
        <taxon>Phaeosphaeriaceae</taxon>
        <taxon>Ophiobolus</taxon>
    </lineage>
</organism>
<keyword evidence="2" id="KW-1185">Reference proteome</keyword>
<sequence length="86" mass="8950">DFVTTQWVETWIDSTSRTWVPKTITLRFKPMSVAAPPGSGEIGMGTLTGETGKTKTIYVGAAPSQAPGWVHGFAAVVGVGVVGMAV</sequence>
<protein>
    <submittedName>
        <fullName evidence="1">Uncharacterized protein</fullName>
    </submittedName>
</protein>
<evidence type="ECO:0000313" key="2">
    <source>
        <dbReference type="Proteomes" id="UP000799424"/>
    </source>
</evidence>
<evidence type="ECO:0000313" key="1">
    <source>
        <dbReference type="EMBL" id="KAF2826001.1"/>
    </source>
</evidence>
<dbReference type="Proteomes" id="UP000799424">
    <property type="component" value="Unassembled WGS sequence"/>
</dbReference>
<dbReference type="EMBL" id="MU006227">
    <property type="protein sequence ID" value="KAF2826001.1"/>
    <property type="molecule type" value="Genomic_DNA"/>
</dbReference>
<gene>
    <name evidence="1" type="ORF">CC86DRAFT_248340</name>
</gene>
<feature type="non-terminal residue" evidence="1">
    <location>
        <position position="1"/>
    </location>
</feature>
<reference evidence="1" key="1">
    <citation type="journal article" date="2020" name="Stud. Mycol.">
        <title>101 Dothideomycetes genomes: a test case for predicting lifestyles and emergence of pathogens.</title>
        <authorList>
            <person name="Haridas S."/>
            <person name="Albert R."/>
            <person name="Binder M."/>
            <person name="Bloem J."/>
            <person name="Labutti K."/>
            <person name="Salamov A."/>
            <person name="Andreopoulos B."/>
            <person name="Baker S."/>
            <person name="Barry K."/>
            <person name="Bills G."/>
            <person name="Bluhm B."/>
            <person name="Cannon C."/>
            <person name="Castanera R."/>
            <person name="Culley D."/>
            <person name="Daum C."/>
            <person name="Ezra D."/>
            <person name="Gonzalez J."/>
            <person name="Henrissat B."/>
            <person name="Kuo A."/>
            <person name="Liang C."/>
            <person name="Lipzen A."/>
            <person name="Lutzoni F."/>
            <person name="Magnuson J."/>
            <person name="Mondo S."/>
            <person name="Nolan M."/>
            <person name="Ohm R."/>
            <person name="Pangilinan J."/>
            <person name="Park H.-J."/>
            <person name="Ramirez L."/>
            <person name="Alfaro M."/>
            <person name="Sun H."/>
            <person name="Tritt A."/>
            <person name="Yoshinaga Y."/>
            <person name="Zwiers L.-H."/>
            <person name="Turgeon B."/>
            <person name="Goodwin S."/>
            <person name="Spatafora J."/>
            <person name="Crous P."/>
            <person name="Grigoriev I."/>
        </authorList>
    </citation>
    <scope>NUCLEOTIDE SEQUENCE</scope>
    <source>
        <strain evidence="1">CBS 113818</strain>
    </source>
</reference>
<dbReference type="AlphaFoldDB" id="A0A6A6ZYC2"/>
<feature type="non-terminal residue" evidence="1">
    <location>
        <position position="86"/>
    </location>
</feature>
<dbReference type="OrthoDB" id="5406216at2759"/>
<proteinExistence type="predicted"/>
<name>A0A6A6ZYC2_9PLEO</name>